<dbReference type="EMBL" id="CP020660">
    <property type="protein sequence ID" value="ATF09882.1"/>
    <property type="molecule type" value="Genomic_DNA"/>
</dbReference>
<name>A0A291BA53_9GAMM</name>
<dbReference type="AlphaFoldDB" id="A0A291BA53"/>
<dbReference type="Proteomes" id="UP000218160">
    <property type="component" value="Chromosome 1"/>
</dbReference>
<keyword evidence="2" id="KW-1185">Reference proteome</keyword>
<protein>
    <submittedName>
        <fullName evidence="1">Uncharacterized protein</fullName>
    </submittedName>
</protein>
<reference evidence="2" key="1">
    <citation type="submission" date="2017-04" db="EMBL/GenBank/DDBJ databases">
        <title>Genome evolution of the luminous symbionts of deep sea anglerfish.</title>
        <authorList>
            <person name="Hendry T.A."/>
        </authorList>
    </citation>
    <scope>NUCLEOTIDE SEQUENCE [LARGE SCALE GENOMIC DNA]</scope>
</reference>
<evidence type="ECO:0000313" key="2">
    <source>
        <dbReference type="Proteomes" id="UP000218160"/>
    </source>
</evidence>
<dbReference type="KEGG" id="elux:BTN50_1403"/>
<sequence length="60" mass="7083">MRQTCRLSSVPCFFDLSFFFTVSFDPRKINGSVLYASFIHRLERDVNRFDSFANAWIVRA</sequence>
<proteinExistence type="predicted"/>
<organism evidence="1 2">
    <name type="scientific">Candidatus Enterovibrio altilux</name>
    <dbReference type="NCBI Taxonomy" id="1927128"/>
    <lineage>
        <taxon>Bacteria</taxon>
        <taxon>Pseudomonadati</taxon>
        <taxon>Pseudomonadota</taxon>
        <taxon>Gammaproteobacteria</taxon>
        <taxon>Vibrionales</taxon>
        <taxon>Vibrionaceae</taxon>
        <taxon>Enterovibrio</taxon>
    </lineage>
</organism>
<accession>A0A291BA53</accession>
<evidence type="ECO:0000313" key="1">
    <source>
        <dbReference type="EMBL" id="ATF09882.1"/>
    </source>
</evidence>
<gene>
    <name evidence="1" type="ORF">BTN50_1403</name>
</gene>